<evidence type="ECO:0000313" key="5">
    <source>
        <dbReference type="EMBL" id="KAH3840419.1"/>
    </source>
</evidence>
<accession>A0A9D4QR76</accession>
<dbReference type="InterPro" id="IPR008983">
    <property type="entry name" value="Tumour_necrosis_fac-like_dom"/>
</dbReference>
<dbReference type="EMBL" id="JAIWYP010000004">
    <property type="protein sequence ID" value="KAH3840419.1"/>
    <property type="molecule type" value="Genomic_DNA"/>
</dbReference>
<dbReference type="Proteomes" id="UP000828390">
    <property type="component" value="Unassembled WGS sequence"/>
</dbReference>
<evidence type="ECO:0000256" key="3">
    <source>
        <dbReference type="ARBA" id="ARBA00022729"/>
    </source>
</evidence>
<gene>
    <name evidence="5" type="ORF">DPMN_113867</name>
</gene>
<dbReference type="Pfam" id="PF00386">
    <property type="entry name" value="C1q"/>
    <property type="match status" value="1"/>
</dbReference>
<evidence type="ECO:0000259" key="4">
    <source>
        <dbReference type="PROSITE" id="PS50871"/>
    </source>
</evidence>
<evidence type="ECO:0000256" key="2">
    <source>
        <dbReference type="ARBA" id="ARBA00022525"/>
    </source>
</evidence>
<dbReference type="PANTHER" id="PTHR22923">
    <property type="entry name" value="CEREBELLIN-RELATED"/>
    <property type="match status" value="1"/>
</dbReference>
<reference evidence="5" key="2">
    <citation type="submission" date="2020-11" db="EMBL/GenBank/DDBJ databases">
        <authorList>
            <person name="McCartney M.A."/>
            <person name="Auch B."/>
            <person name="Kono T."/>
            <person name="Mallez S."/>
            <person name="Becker A."/>
            <person name="Gohl D.M."/>
            <person name="Silverstein K.A.T."/>
            <person name="Koren S."/>
            <person name="Bechman K.B."/>
            <person name="Herman A."/>
            <person name="Abrahante J.E."/>
            <person name="Garbe J."/>
        </authorList>
    </citation>
    <scope>NUCLEOTIDE SEQUENCE</scope>
    <source>
        <strain evidence="5">Duluth1</strain>
        <tissue evidence="5">Whole animal</tissue>
    </source>
</reference>
<dbReference type="Gene3D" id="2.60.120.40">
    <property type="match status" value="1"/>
</dbReference>
<evidence type="ECO:0000313" key="6">
    <source>
        <dbReference type="Proteomes" id="UP000828390"/>
    </source>
</evidence>
<dbReference type="SMART" id="SM00110">
    <property type="entry name" value="C1Q"/>
    <property type="match status" value="1"/>
</dbReference>
<dbReference type="PROSITE" id="PS50871">
    <property type="entry name" value="C1Q"/>
    <property type="match status" value="1"/>
</dbReference>
<comment type="caution">
    <text evidence="5">The sequence shown here is derived from an EMBL/GenBank/DDBJ whole genome shotgun (WGS) entry which is preliminary data.</text>
</comment>
<dbReference type="InterPro" id="IPR050822">
    <property type="entry name" value="Cerebellin_Synaptic_Org"/>
</dbReference>
<dbReference type="GO" id="GO:0005576">
    <property type="term" value="C:extracellular region"/>
    <property type="evidence" value="ECO:0007669"/>
    <property type="project" value="UniProtKB-SubCell"/>
</dbReference>
<keyword evidence="2" id="KW-0964">Secreted</keyword>
<dbReference type="AlphaFoldDB" id="A0A9D4QR76"/>
<name>A0A9D4QR76_DREPO</name>
<feature type="domain" description="C1q" evidence="4">
    <location>
        <begin position="33"/>
        <end position="170"/>
    </location>
</feature>
<dbReference type="PANTHER" id="PTHR22923:SF116">
    <property type="entry name" value="C1Q DOMAIN-CONTAINING PROTEIN"/>
    <property type="match status" value="1"/>
</dbReference>
<sequence>MEENIHNTASSERKSAKIITEQVKTNKVAQRHAGTVGIAFFASLTNHMENLGAGQHIVFDNVFTNEGGGYNQYHGSFTAPVPGIYVFSLTLLSFQNQAAHFRILRNGAILVHIWPDGRGDNDYDTAAGTVALVRNAGDVIAVDSQWARQNLYREHYSFFSGFLLKSFLNNDVGQNVQ</sequence>
<dbReference type="SUPFAM" id="SSF49842">
    <property type="entry name" value="TNF-like"/>
    <property type="match status" value="1"/>
</dbReference>
<dbReference type="PRINTS" id="PR00007">
    <property type="entry name" value="COMPLEMNTC1Q"/>
</dbReference>
<organism evidence="5 6">
    <name type="scientific">Dreissena polymorpha</name>
    <name type="common">Zebra mussel</name>
    <name type="synonym">Mytilus polymorpha</name>
    <dbReference type="NCBI Taxonomy" id="45954"/>
    <lineage>
        <taxon>Eukaryota</taxon>
        <taxon>Metazoa</taxon>
        <taxon>Spiralia</taxon>
        <taxon>Lophotrochozoa</taxon>
        <taxon>Mollusca</taxon>
        <taxon>Bivalvia</taxon>
        <taxon>Autobranchia</taxon>
        <taxon>Heteroconchia</taxon>
        <taxon>Euheterodonta</taxon>
        <taxon>Imparidentia</taxon>
        <taxon>Neoheterodontei</taxon>
        <taxon>Myida</taxon>
        <taxon>Dreissenoidea</taxon>
        <taxon>Dreissenidae</taxon>
        <taxon>Dreissena</taxon>
    </lineage>
</organism>
<protein>
    <recommendedName>
        <fullName evidence="4">C1q domain-containing protein</fullName>
    </recommendedName>
</protein>
<proteinExistence type="predicted"/>
<dbReference type="InterPro" id="IPR001073">
    <property type="entry name" value="C1q_dom"/>
</dbReference>
<dbReference type="OrthoDB" id="6158542at2759"/>
<comment type="subcellular location">
    <subcellularLocation>
        <location evidence="1">Secreted</location>
    </subcellularLocation>
</comment>
<evidence type="ECO:0000256" key="1">
    <source>
        <dbReference type="ARBA" id="ARBA00004613"/>
    </source>
</evidence>
<reference evidence="5" key="1">
    <citation type="journal article" date="2019" name="bioRxiv">
        <title>The Genome of the Zebra Mussel, Dreissena polymorpha: A Resource for Invasive Species Research.</title>
        <authorList>
            <person name="McCartney M.A."/>
            <person name="Auch B."/>
            <person name="Kono T."/>
            <person name="Mallez S."/>
            <person name="Zhang Y."/>
            <person name="Obille A."/>
            <person name="Becker A."/>
            <person name="Abrahante J.E."/>
            <person name="Garbe J."/>
            <person name="Badalamenti J.P."/>
            <person name="Herman A."/>
            <person name="Mangelson H."/>
            <person name="Liachko I."/>
            <person name="Sullivan S."/>
            <person name="Sone E.D."/>
            <person name="Koren S."/>
            <person name="Silverstein K.A.T."/>
            <person name="Beckman K.B."/>
            <person name="Gohl D.M."/>
        </authorList>
    </citation>
    <scope>NUCLEOTIDE SEQUENCE</scope>
    <source>
        <strain evidence="5">Duluth1</strain>
        <tissue evidence="5">Whole animal</tissue>
    </source>
</reference>
<keyword evidence="3" id="KW-0732">Signal</keyword>
<keyword evidence="6" id="KW-1185">Reference proteome</keyword>